<dbReference type="PANTHER" id="PTHR44227">
    <property type="match status" value="1"/>
</dbReference>
<name>A0ABT7WPC1_9GAMM</name>
<feature type="transmembrane region" description="Helical" evidence="3">
    <location>
        <begin position="149"/>
        <end position="165"/>
    </location>
</feature>
<reference evidence="4" key="1">
    <citation type="submission" date="2023-06" db="EMBL/GenBank/DDBJ databases">
        <title>Two novel species of Acinetobacter isolated from motorbike repairing workshop in Vietnam.</title>
        <authorList>
            <person name="Le N.T.T."/>
        </authorList>
    </citation>
    <scope>NUCLEOTIDE SEQUENCE</scope>
    <source>
        <strain evidence="4">VNH17</strain>
    </source>
</reference>
<organism evidence="4 5">
    <name type="scientific">Acinetobacter thutiue</name>
    <dbReference type="NCBI Taxonomy" id="2998078"/>
    <lineage>
        <taxon>Bacteria</taxon>
        <taxon>Pseudomonadati</taxon>
        <taxon>Pseudomonadota</taxon>
        <taxon>Gammaproteobacteria</taxon>
        <taxon>Moraxellales</taxon>
        <taxon>Moraxellaceae</taxon>
        <taxon>Acinetobacter</taxon>
    </lineage>
</organism>
<feature type="transmembrane region" description="Helical" evidence="3">
    <location>
        <begin position="360"/>
        <end position="377"/>
    </location>
</feature>
<accession>A0ABT7WPC1</accession>
<feature type="transmembrane region" description="Helical" evidence="3">
    <location>
        <begin position="329"/>
        <end position="354"/>
    </location>
</feature>
<evidence type="ECO:0000256" key="1">
    <source>
        <dbReference type="ARBA" id="ARBA00022737"/>
    </source>
</evidence>
<evidence type="ECO:0000256" key="2">
    <source>
        <dbReference type="ARBA" id="ARBA00022803"/>
    </source>
</evidence>
<feature type="transmembrane region" description="Helical" evidence="3">
    <location>
        <begin position="121"/>
        <end position="143"/>
    </location>
</feature>
<proteinExistence type="predicted"/>
<keyword evidence="3" id="KW-0812">Transmembrane</keyword>
<keyword evidence="3" id="KW-1133">Transmembrane helix</keyword>
<evidence type="ECO:0000313" key="5">
    <source>
        <dbReference type="Proteomes" id="UP001168524"/>
    </source>
</evidence>
<gene>
    <name evidence="4" type="ORF">QTA56_09785</name>
</gene>
<dbReference type="InterPro" id="IPR052346">
    <property type="entry name" value="O-mannosyl-transferase_TMTC"/>
</dbReference>
<sequence length="613" mass="70193">MRFALMVLVVVLFVITLFLPGLSGDFILDDGANILSNYLLYIHELNVDDLIYAALSFHDGNGSRALPMMSFALDYWRAGSMDVSAFKATNLFIHAITTFVLALFFRRLLLLAKWTPQQAAWGALALTLLWAVHPLQVSSVLYIVQRMQTMATLFLVSALWSYLLMRQNQISGGRGRIQGILVIIFWLLALSCKEDAVLLPVYTLLLELTVLQFKAGQAVVARGLKQSYSLFVILAVLLYIFVIIPRFGCWKDICWQRDFNSGERLLTQGRVLVMYLGQIIFPLSDRLPFIYDNYPISRSLWQPWTTLPCLLIIASLIVWGWRWRHIRPLFAFGILLFFAGHFISSNVILLEMVFEHRNHLPLIGTVLALGDLVLLICQRLQFGQKVLATVFVVIALLLTVSTLHQTYIWGDTERLGQKMTKLVPTSTRAWNQYAAFYFSRYNVGKDPNDLIHAIEVMEQAFKNIPSPLFVSNIIIYKSILGNVQEQDWQNYYQSLDNANNNKEKKQSFDLLLADFLKGFDIDENKLIRSMEVIERKGIIGRGDYFIVANKVYNSKRRDRAIVFFKKAVEVSSNNDPMIQDLIDGLADGGHMKWVDELQKVRKQKTEKNISSNF</sequence>
<protein>
    <recommendedName>
        <fullName evidence="6">Tetratricopeptide repeat protein</fullName>
    </recommendedName>
</protein>
<comment type="caution">
    <text evidence="4">The sequence shown here is derived from an EMBL/GenBank/DDBJ whole genome shotgun (WGS) entry which is preliminary data.</text>
</comment>
<evidence type="ECO:0000256" key="3">
    <source>
        <dbReference type="SAM" id="Phobius"/>
    </source>
</evidence>
<feature type="transmembrane region" description="Helical" evidence="3">
    <location>
        <begin position="91"/>
        <end position="109"/>
    </location>
</feature>
<feature type="transmembrane region" description="Helical" evidence="3">
    <location>
        <begin position="386"/>
        <end position="409"/>
    </location>
</feature>
<evidence type="ECO:0008006" key="6">
    <source>
        <dbReference type="Google" id="ProtNLM"/>
    </source>
</evidence>
<keyword evidence="1" id="KW-0677">Repeat</keyword>
<keyword evidence="5" id="KW-1185">Reference proteome</keyword>
<keyword evidence="2" id="KW-0802">TPR repeat</keyword>
<feature type="transmembrane region" description="Helical" evidence="3">
    <location>
        <begin position="226"/>
        <end position="244"/>
    </location>
</feature>
<dbReference type="Proteomes" id="UP001168524">
    <property type="component" value="Unassembled WGS sequence"/>
</dbReference>
<feature type="transmembrane region" description="Helical" evidence="3">
    <location>
        <begin position="304"/>
        <end position="322"/>
    </location>
</feature>
<dbReference type="RefSeq" id="WP_267980779.1">
    <property type="nucleotide sequence ID" value="NZ_JAPQKF010000003.1"/>
</dbReference>
<dbReference type="EMBL" id="JAUDZE010000003">
    <property type="protein sequence ID" value="MDN0014525.1"/>
    <property type="molecule type" value="Genomic_DNA"/>
</dbReference>
<feature type="transmembrane region" description="Helical" evidence="3">
    <location>
        <begin position="265"/>
        <end position="284"/>
    </location>
</feature>
<keyword evidence="3" id="KW-0472">Membrane</keyword>
<dbReference type="PANTHER" id="PTHR44227:SF3">
    <property type="entry name" value="PROTEIN O-MANNOSYL-TRANSFERASE TMTC4"/>
    <property type="match status" value="1"/>
</dbReference>
<evidence type="ECO:0000313" key="4">
    <source>
        <dbReference type="EMBL" id="MDN0014525.1"/>
    </source>
</evidence>
<feature type="transmembrane region" description="Helical" evidence="3">
    <location>
        <begin position="177"/>
        <end position="206"/>
    </location>
</feature>